<keyword evidence="6" id="KW-0028">Amino-acid biosynthesis</keyword>
<dbReference type="EC" id="1.1.1.3" evidence="4"/>
<dbReference type="InterPro" id="IPR005106">
    <property type="entry name" value="Asp/hSer_DH_NAD-bd"/>
</dbReference>
<dbReference type="PROSITE" id="PS01042">
    <property type="entry name" value="HOMOSER_DHGENASE"/>
    <property type="match status" value="1"/>
</dbReference>
<dbReference type="SUPFAM" id="SSF55347">
    <property type="entry name" value="Glyceraldehyde-3-phosphate dehydrogenase-like, C-terminal domain"/>
    <property type="match status" value="1"/>
</dbReference>
<evidence type="ECO:0000259" key="12">
    <source>
        <dbReference type="PROSITE" id="PS51671"/>
    </source>
</evidence>
<evidence type="ECO:0000256" key="8">
    <source>
        <dbReference type="ARBA" id="ARBA00022857"/>
    </source>
</evidence>
<evidence type="ECO:0000256" key="7">
    <source>
        <dbReference type="ARBA" id="ARBA00022697"/>
    </source>
</evidence>
<gene>
    <name evidence="13" type="ORF">ACFQPS_03200</name>
</gene>
<reference evidence="14" key="1">
    <citation type="journal article" date="2019" name="Int. J. Syst. Evol. Microbiol.">
        <title>The Global Catalogue of Microorganisms (GCM) 10K type strain sequencing project: providing services to taxonomists for standard genome sequencing and annotation.</title>
        <authorList>
            <consortium name="The Broad Institute Genomics Platform"/>
            <consortium name="The Broad Institute Genome Sequencing Center for Infectious Disease"/>
            <person name="Wu L."/>
            <person name="Ma J."/>
        </authorList>
    </citation>
    <scope>NUCLEOTIDE SEQUENCE [LARGE SCALE GENOMIC DNA]</scope>
    <source>
        <strain evidence="14">CGMCC 1.16275</strain>
    </source>
</reference>
<dbReference type="GO" id="GO:0004412">
    <property type="term" value="F:homoserine dehydrogenase activity"/>
    <property type="evidence" value="ECO:0007669"/>
    <property type="project" value="UniProtKB-EC"/>
</dbReference>
<dbReference type="SUPFAM" id="SSF55021">
    <property type="entry name" value="ACT-like"/>
    <property type="match status" value="1"/>
</dbReference>
<dbReference type="Proteomes" id="UP001596456">
    <property type="component" value="Unassembled WGS sequence"/>
</dbReference>
<dbReference type="PANTHER" id="PTHR43331">
    <property type="entry name" value="HOMOSERINE DEHYDROGENASE"/>
    <property type="match status" value="1"/>
</dbReference>
<keyword evidence="8" id="KW-0521">NADP</keyword>
<comment type="pathway">
    <text evidence="1">Amino-acid biosynthesis; L-threonine biosynthesis; L-threonine from L-aspartate: step 3/5.</text>
</comment>
<dbReference type="InterPro" id="IPR036291">
    <property type="entry name" value="NAD(P)-bd_dom_sf"/>
</dbReference>
<dbReference type="PROSITE" id="PS51671">
    <property type="entry name" value="ACT"/>
    <property type="match status" value="1"/>
</dbReference>
<dbReference type="RefSeq" id="WP_377356375.1">
    <property type="nucleotide sequence ID" value="NZ_JBHTCM010000004.1"/>
</dbReference>
<sequence>MAKPLKIGIAGLGTVGGGVLQILRRNADLLEARCGRPVVVTAVSARSRGKDRGADLSGLRWYDDAAALADDPEVDVVCELIGGSDGVAKTLVETALANGRHVVTANKALLARHGTALALAAESRGLTLAYEAAVAGGIPVIKGLREGLAANRVREVHGILNGTCNYILTEMRTTGRDFAAVLADAQRLGYAEADPGFDIDGVDAAHKLAILTAVAFGCQVDFDSVHVEGIRHISSLDIQYADELGYRIRLLAIGRRTERGIEQRVHPCMVPVGSPIGATDGVFNAVVADGDFVDKVVLVGRGAGAGPTASAVVADILDIAQGRRTPTFGVPAERLTPLPVSPIDSRRGRYYLRLMVVDRPGVIADVAALLRDHNVSMEAFLQRGRAPGEAVPVVLTTHETDEAAMQRALAQIGALDTVLEPPRMIRIEDF</sequence>
<accession>A0ABW2KRS2</accession>
<name>A0ABW2KRS2_9PROT</name>
<evidence type="ECO:0000256" key="3">
    <source>
        <dbReference type="ARBA" id="ARBA00006753"/>
    </source>
</evidence>
<dbReference type="Gene3D" id="3.30.360.10">
    <property type="entry name" value="Dihydrodipicolinate Reductase, domain 2"/>
    <property type="match status" value="1"/>
</dbReference>
<evidence type="ECO:0000256" key="9">
    <source>
        <dbReference type="ARBA" id="ARBA00023002"/>
    </source>
</evidence>
<dbReference type="EMBL" id="JBHTCM010000004">
    <property type="protein sequence ID" value="MFC7332154.1"/>
    <property type="molecule type" value="Genomic_DNA"/>
</dbReference>
<evidence type="ECO:0000256" key="1">
    <source>
        <dbReference type="ARBA" id="ARBA00005056"/>
    </source>
</evidence>
<dbReference type="SUPFAM" id="SSF51735">
    <property type="entry name" value="NAD(P)-binding Rossmann-fold domains"/>
    <property type="match status" value="1"/>
</dbReference>
<evidence type="ECO:0000256" key="11">
    <source>
        <dbReference type="RuleBase" id="RU004171"/>
    </source>
</evidence>
<dbReference type="PIRSF" id="PIRSF000098">
    <property type="entry name" value="Homoser_dehydrog"/>
    <property type="match status" value="1"/>
</dbReference>
<evidence type="ECO:0000256" key="5">
    <source>
        <dbReference type="ARBA" id="ARBA00013376"/>
    </source>
</evidence>
<evidence type="ECO:0000313" key="13">
    <source>
        <dbReference type="EMBL" id="MFC7332154.1"/>
    </source>
</evidence>
<dbReference type="InterPro" id="IPR001342">
    <property type="entry name" value="HDH_cat"/>
</dbReference>
<dbReference type="Gene3D" id="3.30.70.260">
    <property type="match status" value="1"/>
</dbReference>
<dbReference type="InterPro" id="IPR019811">
    <property type="entry name" value="HDH_CS"/>
</dbReference>
<dbReference type="Pfam" id="PF03447">
    <property type="entry name" value="NAD_binding_3"/>
    <property type="match status" value="1"/>
</dbReference>
<evidence type="ECO:0000256" key="6">
    <source>
        <dbReference type="ARBA" id="ARBA00022605"/>
    </source>
</evidence>
<evidence type="ECO:0000256" key="4">
    <source>
        <dbReference type="ARBA" id="ARBA00013213"/>
    </source>
</evidence>
<dbReference type="InterPro" id="IPR045865">
    <property type="entry name" value="ACT-like_dom_sf"/>
</dbReference>
<evidence type="ECO:0000313" key="14">
    <source>
        <dbReference type="Proteomes" id="UP001596456"/>
    </source>
</evidence>
<comment type="caution">
    <text evidence="13">The sequence shown here is derived from an EMBL/GenBank/DDBJ whole genome shotgun (WGS) entry which is preliminary data.</text>
</comment>
<feature type="domain" description="ACT" evidence="12">
    <location>
        <begin position="351"/>
        <end position="426"/>
    </location>
</feature>
<dbReference type="NCBIfam" id="NF004976">
    <property type="entry name" value="PRK06349.1"/>
    <property type="match status" value="1"/>
</dbReference>
<keyword evidence="9 13" id="KW-0560">Oxidoreductase</keyword>
<comment type="similarity">
    <text evidence="3 11">Belongs to the homoserine dehydrogenase family.</text>
</comment>
<keyword evidence="10" id="KW-0486">Methionine biosynthesis</keyword>
<dbReference type="CDD" id="cd04881">
    <property type="entry name" value="ACT_HSDH-Hom"/>
    <property type="match status" value="1"/>
</dbReference>
<organism evidence="13 14">
    <name type="scientific">Rhodocista pekingensis</name>
    <dbReference type="NCBI Taxonomy" id="201185"/>
    <lineage>
        <taxon>Bacteria</taxon>
        <taxon>Pseudomonadati</taxon>
        <taxon>Pseudomonadota</taxon>
        <taxon>Alphaproteobacteria</taxon>
        <taxon>Rhodospirillales</taxon>
        <taxon>Azospirillaceae</taxon>
        <taxon>Rhodocista</taxon>
    </lineage>
</organism>
<evidence type="ECO:0000256" key="10">
    <source>
        <dbReference type="ARBA" id="ARBA00023167"/>
    </source>
</evidence>
<keyword evidence="14" id="KW-1185">Reference proteome</keyword>
<proteinExistence type="inferred from homology"/>
<comment type="pathway">
    <text evidence="2">Amino-acid biosynthesis; L-methionine biosynthesis via de novo pathway; L-homoserine from L-aspartate: step 3/3.</text>
</comment>
<dbReference type="Pfam" id="PF01842">
    <property type="entry name" value="ACT"/>
    <property type="match status" value="1"/>
</dbReference>
<dbReference type="PANTHER" id="PTHR43331:SF1">
    <property type="entry name" value="HOMOSERINE DEHYDROGENASE"/>
    <property type="match status" value="1"/>
</dbReference>
<dbReference type="InterPro" id="IPR002912">
    <property type="entry name" value="ACT_dom"/>
</dbReference>
<evidence type="ECO:0000256" key="2">
    <source>
        <dbReference type="ARBA" id="ARBA00005062"/>
    </source>
</evidence>
<dbReference type="Pfam" id="PF00742">
    <property type="entry name" value="Homoserine_dh"/>
    <property type="match status" value="1"/>
</dbReference>
<keyword evidence="7" id="KW-0791">Threonine biosynthesis</keyword>
<dbReference type="Gene3D" id="3.40.50.720">
    <property type="entry name" value="NAD(P)-binding Rossmann-like Domain"/>
    <property type="match status" value="1"/>
</dbReference>
<protein>
    <recommendedName>
        <fullName evidence="5">Homoserine dehydrogenase</fullName>
        <ecNumber evidence="4">1.1.1.3</ecNumber>
    </recommendedName>
</protein>
<dbReference type="InterPro" id="IPR016204">
    <property type="entry name" value="HDH"/>
</dbReference>